<dbReference type="InterPro" id="IPR000960">
    <property type="entry name" value="Flavin_mOase"/>
</dbReference>
<keyword evidence="5" id="KW-0560">Oxidoreductase</keyword>
<sequence>MIEEQLAEPANPNQEQGAPQAPQSQQVEKKKILVIGAGPCGILATKHLSINNDVICVDSKEGLGGLWHYDKHDENNHPNLNQNAYYQNYGVLQSSLYEDMVSNFPKCLMTYKGFPPKKEYNQFMTTAEFNDYLNCYTAHFDIQKCMKFNTFVVKVRLAANMTEEELQKVGFNVTKRFVASLCPSESYKADKSNISYIEVDSVVVCSGHDSVPNYPKIENREVFEGDVIHMHNFRKHKLDQYKNTHVLIYGANMSAQDLVQFMITDKDKRASKVTVLGNKQLISQFEKTKAYKKEIDEGILEMRVGVIRNYLGKQSIILEDETVIDKIDNIIYATGYQYRYPFLEDTGDNLIETYNKESRCNAFGPLYRRIFSIREPNLVFLGLIAGQLTIEAMYERQAIVAKRVLDGDVLLPSKEDMLREFKLEYDEIQKYSKDFKNFFKISNREGVGSVQELNYIKMCQEIAQIPIDEEFQKIAFEVCGPIMDSYMAQGNYAFMKKHDFGSLYPENYSPNPSLF</sequence>
<feature type="region of interest" description="Disordered" evidence="6">
    <location>
        <begin position="1"/>
        <end position="25"/>
    </location>
</feature>
<evidence type="ECO:0000256" key="4">
    <source>
        <dbReference type="ARBA" id="ARBA00022857"/>
    </source>
</evidence>
<evidence type="ECO:0000256" key="2">
    <source>
        <dbReference type="ARBA" id="ARBA00022630"/>
    </source>
</evidence>
<dbReference type="AlphaFoldDB" id="Q23CV6"/>
<dbReference type="OrthoDB" id="413515at2759"/>
<dbReference type="GO" id="GO:0050660">
    <property type="term" value="F:flavin adenine dinucleotide binding"/>
    <property type="evidence" value="ECO:0007669"/>
    <property type="project" value="InterPro"/>
</dbReference>
<dbReference type="PANTHER" id="PTHR23023">
    <property type="entry name" value="DIMETHYLANILINE MONOOXYGENASE"/>
    <property type="match status" value="1"/>
</dbReference>
<dbReference type="RefSeq" id="XP_001014930.1">
    <property type="nucleotide sequence ID" value="XM_001014930.3"/>
</dbReference>
<dbReference type="KEGG" id="tet:TTHERM_00052340"/>
<evidence type="ECO:0000256" key="3">
    <source>
        <dbReference type="ARBA" id="ARBA00022827"/>
    </source>
</evidence>
<keyword evidence="7" id="KW-0503">Monooxygenase</keyword>
<gene>
    <name evidence="7" type="ORF">TTHERM_00052340</name>
</gene>
<dbReference type="Gene3D" id="3.50.50.60">
    <property type="entry name" value="FAD/NAD(P)-binding domain"/>
    <property type="match status" value="2"/>
</dbReference>
<keyword evidence="4" id="KW-0521">NADP</keyword>
<dbReference type="Proteomes" id="UP000009168">
    <property type="component" value="Unassembled WGS sequence"/>
</dbReference>
<dbReference type="EMBL" id="GG662712">
    <property type="protein sequence ID" value="EAR94354.1"/>
    <property type="molecule type" value="Genomic_DNA"/>
</dbReference>
<dbReference type="SUPFAM" id="SSF51905">
    <property type="entry name" value="FAD/NAD(P)-binding domain"/>
    <property type="match status" value="2"/>
</dbReference>
<reference evidence="8" key="1">
    <citation type="journal article" date="2006" name="PLoS Biol.">
        <title>Macronuclear genome sequence of the ciliate Tetrahymena thermophila, a model eukaryote.</title>
        <authorList>
            <person name="Eisen J.A."/>
            <person name="Coyne R.S."/>
            <person name="Wu M."/>
            <person name="Wu D."/>
            <person name="Thiagarajan M."/>
            <person name="Wortman J.R."/>
            <person name="Badger J.H."/>
            <person name="Ren Q."/>
            <person name="Amedeo P."/>
            <person name="Jones K.M."/>
            <person name="Tallon L.J."/>
            <person name="Delcher A.L."/>
            <person name="Salzberg S.L."/>
            <person name="Silva J.C."/>
            <person name="Haas B.J."/>
            <person name="Majoros W.H."/>
            <person name="Farzad M."/>
            <person name="Carlton J.M."/>
            <person name="Smith R.K. Jr."/>
            <person name="Garg J."/>
            <person name="Pearlman R.E."/>
            <person name="Karrer K.M."/>
            <person name="Sun L."/>
            <person name="Manning G."/>
            <person name="Elde N.C."/>
            <person name="Turkewitz A.P."/>
            <person name="Asai D.J."/>
            <person name="Wilkes D.E."/>
            <person name="Wang Y."/>
            <person name="Cai H."/>
            <person name="Collins K."/>
            <person name="Stewart B.A."/>
            <person name="Lee S.R."/>
            <person name="Wilamowska K."/>
            <person name="Weinberg Z."/>
            <person name="Ruzzo W.L."/>
            <person name="Wloga D."/>
            <person name="Gaertig J."/>
            <person name="Frankel J."/>
            <person name="Tsao C.-C."/>
            <person name="Gorovsky M.A."/>
            <person name="Keeling P.J."/>
            <person name="Waller R.F."/>
            <person name="Patron N.J."/>
            <person name="Cherry J.M."/>
            <person name="Stover N.A."/>
            <person name="Krieger C.J."/>
            <person name="del Toro C."/>
            <person name="Ryder H.F."/>
            <person name="Williamson S.C."/>
            <person name="Barbeau R.A."/>
            <person name="Hamilton E.P."/>
            <person name="Orias E."/>
        </authorList>
    </citation>
    <scope>NUCLEOTIDE SEQUENCE [LARGE SCALE GENOMIC DNA]</scope>
    <source>
        <strain evidence="8">SB210</strain>
    </source>
</reference>
<dbReference type="PIRSF" id="PIRSF000332">
    <property type="entry name" value="FMO"/>
    <property type="match status" value="1"/>
</dbReference>
<dbReference type="InterPro" id="IPR020946">
    <property type="entry name" value="Flavin_mOase-like"/>
</dbReference>
<evidence type="ECO:0000256" key="1">
    <source>
        <dbReference type="ARBA" id="ARBA00009183"/>
    </source>
</evidence>
<keyword evidence="3" id="KW-0274">FAD</keyword>
<name>Q23CV6_TETTS</name>
<protein>
    <submittedName>
        <fullName evidence="7">Flavin-binding monooxygenase-like protein</fullName>
    </submittedName>
</protein>
<proteinExistence type="inferred from homology"/>
<organism evidence="7 8">
    <name type="scientific">Tetrahymena thermophila (strain SB210)</name>
    <dbReference type="NCBI Taxonomy" id="312017"/>
    <lineage>
        <taxon>Eukaryota</taxon>
        <taxon>Sar</taxon>
        <taxon>Alveolata</taxon>
        <taxon>Ciliophora</taxon>
        <taxon>Intramacronucleata</taxon>
        <taxon>Oligohymenophorea</taxon>
        <taxon>Hymenostomatida</taxon>
        <taxon>Tetrahymenina</taxon>
        <taxon>Tetrahymenidae</taxon>
        <taxon>Tetrahymena</taxon>
    </lineage>
</organism>
<keyword evidence="2" id="KW-0285">Flavoprotein</keyword>
<feature type="compositionally biased region" description="Polar residues" evidence="6">
    <location>
        <begin position="11"/>
        <end position="25"/>
    </location>
</feature>
<dbReference type="HOGENOM" id="CLU_529478_0_0_1"/>
<dbReference type="Pfam" id="PF00743">
    <property type="entry name" value="FMO-like"/>
    <property type="match status" value="2"/>
</dbReference>
<dbReference type="GO" id="GO:0004499">
    <property type="term" value="F:N,N-dimethylaniline monooxygenase activity"/>
    <property type="evidence" value="ECO:0007669"/>
    <property type="project" value="InterPro"/>
</dbReference>
<evidence type="ECO:0000313" key="7">
    <source>
        <dbReference type="EMBL" id="EAR94354.1"/>
    </source>
</evidence>
<dbReference type="InParanoid" id="Q23CV6"/>
<comment type="similarity">
    <text evidence="1">Belongs to the FMO family.</text>
</comment>
<evidence type="ECO:0000313" key="8">
    <source>
        <dbReference type="Proteomes" id="UP000009168"/>
    </source>
</evidence>
<evidence type="ECO:0000256" key="6">
    <source>
        <dbReference type="SAM" id="MobiDB-lite"/>
    </source>
</evidence>
<keyword evidence="8" id="KW-1185">Reference proteome</keyword>
<dbReference type="GO" id="GO:0050661">
    <property type="term" value="F:NADP binding"/>
    <property type="evidence" value="ECO:0007669"/>
    <property type="project" value="InterPro"/>
</dbReference>
<accession>Q23CV6</accession>
<evidence type="ECO:0000256" key="5">
    <source>
        <dbReference type="ARBA" id="ARBA00023002"/>
    </source>
</evidence>
<dbReference type="eggNOG" id="KOG1399">
    <property type="taxonomic scope" value="Eukaryota"/>
</dbReference>
<dbReference type="InterPro" id="IPR050346">
    <property type="entry name" value="FMO-like"/>
</dbReference>
<dbReference type="InterPro" id="IPR036188">
    <property type="entry name" value="FAD/NAD-bd_sf"/>
</dbReference>
<dbReference type="GeneID" id="7843941"/>
<dbReference type="OMA" id="CFEKQSD"/>
<dbReference type="STRING" id="312017.Q23CV6"/>